<dbReference type="OrthoDB" id="10397232at2759"/>
<evidence type="ECO:0000313" key="2">
    <source>
        <dbReference type="Proteomes" id="UP000000305"/>
    </source>
</evidence>
<evidence type="ECO:0000313" key="1">
    <source>
        <dbReference type="EMBL" id="EFX64125.1"/>
    </source>
</evidence>
<protein>
    <submittedName>
        <fullName evidence="1">Uncharacterized protein</fullName>
    </submittedName>
</protein>
<dbReference type="KEGG" id="dpx:DAPPUDRAFT_267002"/>
<name>E9HVV6_DAPPU</name>
<dbReference type="InParanoid" id="E9HVV6"/>
<reference evidence="1 2" key="1">
    <citation type="journal article" date="2011" name="Science">
        <title>The ecoresponsive genome of Daphnia pulex.</title>
        <authorList>
            <person name="Colbourne J.K."/>
            <person name="Pfrender M.E."/>
            <person name="Gilbert D."/>
            <person name="Thomas W.K."/>
            <person name="Tucker A."/>
            <person name="Oakley T.H."/>
            <person name="Tokishita S."/>
            <person name="Aerts A."/>
            <person name="Arnold G.J."/>
            <person name="Basu M.K."/>
            <person name="Bauer D.J."/>
            <person name="Caceres C.E."/>
            <person name="Carmel L."/>
            <person name="Casola C."/>
            <person name="Choi J.H."/>
            <person name="Detter J.C."/>
            <person name="Dong Q."/>
            <person name="Dusheyko S."/>
            <person name="Eads B.D."/>
            <person name="Frohlich T."/>
            <person name="Geiler-Samerotte K.A."/>
            <person name="Gerlach D."/>
            <person name="Hatcher P."/>
            <person name="Jogdeo S."/>
            <person name="Krijgsveld J."/>
            <person name="Kriventseva E.V."/>
            <person name="Kultz D."/>
            <person name="Laforsch C."/>
            <person name="Lindquist E."/>
            <person name="Lopez J."/>
            <person name="Manak J.R."/>
            <person name="Muller J."/>
            <person name="Pangilinan J."/>
            <person name="Patwardhan R.P."/>
            <person name="Pitluck S."/>
            <person name="Pritham E.J."/>
            <person name="Rechtsteiner A."/>
            <person name="Rho M."/>
            <person name="Rogozin I.B."/>
            <person name="Sakarya O."/>
            <person name="Salamov A."/>
            <person name="Schaack S."/>
            <person name="Shapiro H."/>
            <person name="Shiga Y."/>
            <person name="Skalitzky C."/>
            <person name="Smith Z."/>
            <person name="Souvorov A."/>
            <person name="Sung W."/>
            <person name="Tang Z."/>
            <person name="Tsuchiya D."/>
            <person name="Tu H."/>
            <person name="Vos H."/>
            <person name="Wang M."/>
            <person name="Wolf Y.I."/>
            <person name="Yamagata H."/>
            <person name="Yamada T."/>
            <person name="Ye Y."/>
            <person name="Shaw J.R."/>
            <person name="Andrews J."/>
            <person name="Crease T.J."/>
            <person name="Tang H."/>
            <person name="Lucas S.M."/>
            <person name="Robertson H.M."/>
            <person name="Bork P."/>
            <person name="Koonin E.V."/>
            <person name="Zdobnov E.M."/>
            <person name="Grigoriev I.V."/>
            <person name="Lynch M."/>
            <person name="Boore J.L."/>
        </authorList>
    </citation>
    <scope>NUCLEOTIDE SEQUENCE [LARGE SCALE GENOMIC DNA]</scope>
</reference>
<gene>
    <name evidence="1" type="ORF">DAPPUDRAFT_267002</name>
</gene>
<dbReference type="HOGENOM" id="CLU_1504968_0_0_1"/>
<proteinExistence type="predicted"/>
<sequence>MTPKCIVNGCDSVSQKGDLPFSEDDVVGDAEIHNPNYVYVNGPGSDGKDIANDCDPVCKISASELPACDGDFHRASDYSNSECHLGSTNSCDTDSECEWNSTNSCDTDSEWEYSSTNNFDDDAEYELSSREDCDSDSDFEKNDAEYLETPDSDNDELLRSVPAFLTQNDLEQQKKIRRF</sequence>
<organism evidence="1 2">
    <name type="scientific">Daphnia pulex</name>
    <name type="common">Water flea</name>
    <dbReference type="NCBI Taxonomy" id="6669"/>
    <lineage>
        <taxon>Eukaryota</taxon>
        <taxon>Metazoa</taxon>
        <taxon>Ecdysozoa</taxon>
        <taxon>Arthropoda</taxon>
        <taxon>Crustacea</taxon>
        <taxon>Branchiopoda</taxon>
        <taxon>Diplostraca</taxon>
        <taxon>Cladocera</taxon>
        <taxon>Anomopoda</taxon>
        <taxon>Daphniidae</taxon>
        <taxon>Daphnia</taxon>
    </lineage>
</organism>
<keyword evidence="2" id="KW-1185">Reference proteome</keyword>
<dbReference type="EMBL" id="GL732875">
    <property type="protein sequence ID" value="EFX64125.1"/>
    <property type="molecule type" value="Genomic_DNA"/>
</dbReference>
<accession>E9HVV6</accession>
<dbReference type="Proteomes" id="UP000000305">
    <property type="component" value="Unassembled WGS sequence"/>
</dbReference>
<dbReference type="AlphaFoldDB" id="E9HVV6"/>